<keyword evidence="6" id="KW-1185">Reference proteome</keyword>
<gene>
    <name evidence="5" type="ORF">ACFSUC_13415</name>
</gene>
<dbReference type="InterPro" id="IPR003593">
    <property type="entry name" value="AAA+_ATPase"/>
</dbReference>
<dbReference type="PANTHER" id="PTHR30258:SF1">
    <property type="entry name" value="PROTEIN TRANSPORT PROTEIN HOFB HOMOLOG"/>
    <property type="match status" value="1"/>
</dbReference>
<dbReference type="CDD" id="cd01129">
    <property type="entry name" value="PulE-GspE-like"/>
    <property type="match status" value="1"/>
</dbReference>
<dbReference type="Proteomes" id="UP001597497">
    <property type="component" value="Unassembled WGS sequence"/>
</dbReference>
<evidence type="ECO:0000313" key="5">
    <source>
        <dbReference type="EMBL" id="MFD2672561.1"/>
    </source>
</evidence>
<dbReference type="InterPro" id="IPR001482">
    <property type="entry name" value="T2SS/T4SS_dom"/>
</dbReference>
<keyword evidence="3" id="KW-0067">ATP-binding</keyword>
<dbReference type="PANTHER" id="PTHR30258">
    <property type="entry name" value="TYPE II SECRETION SYSTEM PROTEIN GSPE-RELATED"/>
    <property type="match status" value="1"/>
</dbReference>
<dbReference type="InterPro" id="IPR007831">
    <property type="entry name" value="T2SS_GspE_N"/>
</dbReference>
<dbReference type="InterPro" id="IPR027417">
    <property type="entry name" value="P-loop_NTPase"/>
</dbReference>
<keyword evidence="2" id="KW-0547">Nucleotide-binding</keyword>
<sequence>MRIGELLVMNGLLTETQVEDALKHQVTTKKKFGEILIDRGSISERQLLEVLEFQLGFPVVNMFEVALDVSAVQLISETIARKYCVIPIERKNGKIKVAMNDPLNYDAIEEIRMATGSSVQPVLATRSEIEQAISRNYGMKESMDELMEDMDPSEGGDEEQEAQDQGSPVVKLVNQLIQSAVQMKASDIHFDPQEKQIIVRYRVDGVLRNEKILPKHMQGVLTARLKIISKLNIAERRLPQDGRIQMKLQHTRIDIRVSTLPSVHGESIVLRLLDQSAGIKRISELGLSENNLKAFQRTIQKPNGIVLITGPTGSGKTSTLYSALGELNNEDVKIITVEDPVEYRMDGITQVQVNSQIGLSFASGLRSILRQDPNIVMVGEIRDTETAEIAVRASLTGHLVFSTIHTNSAINTISRLLDMGIDSYLISSSLSTIVAQRLVRRVCRECAALEPAREEELRLFESYGLLDKIKGEQGARVIRGKGCGSCNKSGYKGRMAVHEVLVVDEAMRRLIAQNTGIDQVKKHALSQGYVTMMMDGLKKAAGGHTTVEEVLKAVADD</sequence>
<evidence type="ECO:0000256" key="1">
    <source>
        <dbReference type="ARBA" id="ARBA00006611"/>
    </source>
</evidence>
<dbReference type="Gene3D" id="3.40.50.300">
    <property type="entry name" value="P-loop containing nucleotide triphosphate hydrolases"/>
    <property type="match status" value="1"/>
</dbReference>
<evidence type="ECO:0000256" key="2">
    <source>
        <dbReference type="ARBA" id="ARBA00022741"/>
    </source>
</evidence>
<organism evidence="5 6">
    <name type="scientific">Marinicrinis sediminis</name>
    <dbReference type="NCBI Taxonomy" id="1652465"/>
    <lineage>
        <taxon>Bacteria</taxon>
        <taxon>Bacillati</taxon>
        <taxon>Bacillota</taxon>
        <taxon>Bacilli</taxon>
        <taxon>Bacillales</taxon>
        <taxon>Paenibacillaceae</taxon>
    </lineage>
</organism>
<feature type="domain" description="AAA+ ATPase" evidence="4">
    <location>
        <begin position="302"/>
        <end position="423"/>
    </location>
</feature>
<dbReference type="EMBL" id="JBHUMM010000042">
    <property type="protein sequence ID" value="MFD2672561.1"/>
    <property type="molecule type" value="Genomic_DNA"/>
</dbReference>
<comment type="caution">
    <text evidence="5">The sequence shown here is derived from an EMBL/GenBank/DDBJ whole genome shotgun (WGS) entry which is preliminary data.</text>
</comment>
<evidence type="ECO:0000259" key="4">
    <source>
        <dbReference type="SMART" id="SM00382"/>
    </source>
</evidence>
<name>A0ABW5RCY2_9BACL</name>
<dbReference type="SUPFAM" id="SSF160246">
    <property type="entry name" value="EspE N-terminal domain-like"/>
    <property type="match status" value="1"/>
</dbReference>
<comment type="similarity">
    <text evidence="1">Belongs to the GSP E family.</text>
</comment>
<dbReference type="Pfam" id="PF00437">
    <property type="entry name" value="T2SSE"/>
    <property type="match status" value="1"/>
</dbReference>
<dbReference type="SUPFAM" id="SSF52540">
    <property type="entry name" value="P-loop containing nucleoside triphosphate hydrolases"/>
    <property type="match status" value="1"/>
</dbReference>
<dbReference type="SMART" id="SM00382">
    <property type="entry name" value="AAA"/>
    <property type="match status" value="1"/>
</dbReference>
<accession>A0ABW5RCY2</accession>
<evidence type="ECO:0000256" key="3">
    <source>
        <dbReference type="ARBA" id="ARBA00022840"/>
    </source>
</evidence>
<evidence type="ECO:0000313" key="6">
    <source>
        <dbReference type="Proteomes" id="UP001597497"/>
    </source>
</evidence>
<dbReference type="InterPro" id="IPR037257">
    <property type="entry name" value="T2SS_E_N_sf"/>
</dbReference>
<protein>
    <submittedName>
        <fullName evidence="5">GspE/PulE family protein</fullName>
    </submittedName>
</protein>
<reference evidence="6" key="1">
    <citation type="journal article" date="2019" name="Int. J. Syst. Evol. Microbiol.">
        <title>The Global Catalogue of Microorganisms (GCM) 10K type strain sequencing project: providing services to taxonomists for standard genome sequencing and annotation.</title>
        <authorList>
            <consortium name="The Broad Institute Genomics Platform"/>
            <consortium name="The Broad Institute Genome Sequencing Center for Infectious Disease"/>
            <person name="Wu L."/>
            <person name="Ma J."/>
        </authorList>
    </citation>
    <scope>NUCLEOTIDE SEQUENCE [LARGE SCALE GENOMIC DNA]</scope>
    <source>
        <strain evidence="6">KCTC 33676</strain>
    </source>
</reference>
<dbReference type="Pfam" id="PF05157">
    <property type="entry name" value="MshEN"/>
    <property type="match status" value="1"/>
</dbReference>
<dbReference type="Gene3D" id="3.30.450.90">
    <property type="match status" value="1"/>
</dbReference>
<dbReference type="RefSeq" id="WP_379930125.1">
    <property type="nucleotide sequence ID" value="NZ_JBHUMM010000042.1"/>
</dbReference>
<dbReference type="Gene3D" id="3.30.300.160">
    <property type="entry name" value="Type II secretion system, protein E, N-terminal domain"/>
    <property type="match status" value="1"/>
</dbReference>
<proteinExistence type="inferred from homology"/>